<reference evidence="9 10" key="1">
    <citation type="journal article" date="2019" name="Sci. Rep.">
        <title>Orb-weaving spider Araneus ventricosus genome elucidates the spidroin gene catalogue.</title>
        <authorList>
            <person name="Kono N."/>
            <person name="Nakamura H."/>
            <person name="Ohtoshi R."/>
            <person name="Moran D.A.P."/>
            <person name="Shinohara A."/>
            <person name="Yoshida Y."/>
            <person name="Fujiwara M."/>
            <person name="Mori M."/>
            <person name="Tomita M."/>
            <person name="Arakawa K."/>
        </authorList>
    </citation>
    <scope>NUCLEOTIDE SEQUENCE [LARGE SCALE GENOMIC DNA]</scope>
</reference>
<dbReference type="Proteomes" id="UP000499080">
    <property type="component" value="Unassembled WGS sequence"/>
</dbReference>
<evidence type="ECO:0000256" key="4">
    <source>
        <dbReference type="ARBA" id="ARBA00022833"/>
    </source>
</evidence>
<evidence type="ECO:0000313" key="8">
    <source>
        <dbReference type="EMBL" id="GBN85204.1"/>
    </source>
</evidence>
<keyword evidence="5" id="KW-0539">Nucleus</keyword>
<dbReference type="GO" id="GO:0008270">
    <property type="term" value="F:zinc ion binding"/>
    <property type="evidence" value="ECO:0007669"/>
    <property type="project" value="UniProtKB-KW"/>
</dbReference>
<evidence type="ECO:0008006" key="11">
    <source>
        <dbReference type="Google" id="ProtNLM"/>
    </source>
</evidence>
<dbReference type="GO" id="GO:0005634">
    <property type="term" value="C:nucleus"/>
    <property type="evidence" value="ECO:0007669"/>
    <property type="project" value="UniProtKB-SubCell"/>
</dbReference>
<organism evidence="9 10">
    <name type="scientific">Araneus ventricosus</name>
    <name type="common">Orbweaver spider</name>
    <name type="synonym">Epeira ventricosa</name>
    <dbReference type="NCBI Taxonomy" id="182803"/>
    <lineage>
        <taxon>Eukaryota</taxon>
        <taxon>Metazoa</taxon>
        <taxon>Ecdysozoa</taxon>
        <taxon>Arthropoda</taxon>
        <taxon>Chelicerata</taxon>
        <taxon>Arachnida</taxon>
        <taxon>Araneae</taxon>
        <taxon>Araneomorphae</taxon>
        <taxon>Entelegynae</taxon>
        <taxon>Araneoidea</taxon>
        <taxon>Araneidae</taxon>
        <taxon>Araneus</taxon>
    </lineage>
</organism>
<keyword evidence="10" id="KW-1185">Reference proteome</keyword>
<evidence type="ECO:0000313" key="10">
    <source>
        <dbReference type="Proteomes" id="UP000499080"/>
    </source>
</evidence>
<evidence type="ECO:0000313" key="7">
    <source>
        <dbReference type="EMBL" id="GBN85155.1"/>
    </source>
</evidence>
<evidence type="ECO:0000256" key="3">
    <source>
        <dbReference type="ARBA" id="ARBA00022771"/>
    </source>
</evidence>
<sequence>MKLFTKDFQPFRIVEDKDFRAFVQLLNPSYTLPSRKTIAQTFLPAAYEEAMHKLKEVYSRSEIDSVTLTTDCWASSNGDSFMAVTSCYLNFDMELNSNVMGCFLSTEIHTSENLAT</sequence>
<keyword evidence="4" id="KW-0862">Zinc</keyword>
<dbReference type="InterPro" id="IPR052035">
    <property type="entry name" value="ZnF_BED_domain_contain"/>
</dbReference>
<evidence type="ECO:0000256" key="2">
    <source>
        <dbReference type="ARBA" id="ARBA00022723"/>
    </source>
</evidence>
<proteinExistence type="predicted"/>
<dbReference type="PANTHER" id="PTHR46481">
    <property type="entry name" value="ZINC FINGER BED DOMAIN-CONTAINING PROTEIN 4"/>
    <property type="match status" value="1"/>
</dbReference>
<keyword evidence="2" id="KW-0479">Metal-binding</keyword>
<protein>
    <recommendedName>
        <fullName evidence="11">DUF659 domain-containing protein</fullName>
    </recommendedName>
</protein>
<dbReference type="EMBL" id="BGPR01020672">
    <property type="protein sequence ID" value="GBN85204.1"/>
    <property type="molecule type" value="Genomic_DNA"/>
</dbReference>
<dbReference type="AlphaFoldDB" id="A0A4Y2SAN4"/>
<comment type="caution">
    <text evidence="9">The sequence shown here is derived from an EMBL/GenBank/DDBJ whole genome shotgun (WGS) entry which is preliminary data.</text>
</comment>
<dbReference type="EMBL" id="BGPR01020647">
    <property type="protein sequence ID" value="GBN85155.1"/>
    <property type="molecule type" value="Genomic_DNA"/>
</dbReference>
<accession>A0A4Y2SAN4</accession>
<name>A0A4Y2SAN4_ARAVE</name>
<dbReference type="PANTHER" id="PTHR46481:SF10">
    <property type="entry name" value="ZINC FINGER BED DOMAIN-CONTAINING PROTEIN 39"/>
    <property type="match status" value="1"/>
</dbReference>
<dbReference type="OrthoDB" id="6420158at2759"/>
<dbReference type="EMBL" id="BGPR01018193">
    <property type="protein sequence ID" value="GBN78483.1"/>
    <property type="molecule type" value="Genomic_DNA"/>
</dbReference>
<gene>
    <name evidence="7" type="ORF">AVEN_107713_1</name>
    <name evidence="8" type="ORF">AVEN_146563_1</name>
    <name evidence="9" type="ORF">AVEN_228624_1</name>
    <name evidence="6" type="ORF">AVEN_93331_1</name>
</gene>
<evidence type="ECO:0000313" key="6">
    <source>
        <dbReference type="EMBL" id="GBN78483.1"/>
    </source>
</evidence>
<evidence type="ECO:0000256" key="1">
    <source>
        <dbReference type="ARBA" id="ARBA00004123"/>
    </source>
</evidence>
<evidence type="ECO:0000256" key="5">
    <source>
        <dbReference type="ARBA" id="ARBA00023242"/>
    </source>
</evidence>
<keyword evidence="3" id="KW-0863">Zinc-finger</keyword>
<dbReference type="EMBL" id="BGPR01020715">
    <property type="protein sequence ID" value="GBN85298.1"/>
    <property type="molecule type" value="Genomic_DNA"/>
</dbReference>
<evidence type="ECO:0000313" key="9">
    <source>
        <dbReference type="EMBL" id="GBN85298.1"/>
    </source>
</evidence>
<comment type="subcellular location">
    <subcellularLocation>
        <location evidence="1">Nucleus</location>
    </subcellularLocation>
</comment>
<dbReference type="SUPFAM" id="SSF140996">
    <property type="entry name" value="Hermes dimerisation domain"/>
    <property type="match status" value="1"/>
</dbReference>